<organism evidence="2 3">
    <name type="scientific">Tenacibaculum platacis</name>
    <dbReference type="NCBI Taxonomy" id="3137852"/>
    <lineage>
        <taxon>Bacteria</taxon>
        <taxon>Pseudomonadati</taxon>
        <taxon>Bacteroidota</taxon>
        <taxon>Flavobacteriia</taxon>
        <taxon>Flavobacteriales</taxon>
        <taxon>Flavobacteriaceae</taxon>
        <taxon>Tenacibaculum</taxon>
    </lineage>
</organism>
<name>A0ABM9P4Z0_9FLAO</name>
<dbReference type="EMBL" id="CAXIXY010000007">
    <property type="protein sequence ID" value="CAL2092865.1"/>
    <property type="molecule type" value="Genomic_DNA"/>
</dbReference>
<feature type="chain" id="PRO_5047394515" description="Lipoprotein" evidence="1">
    <location>
        <begin position="23"/>
        <end position="237"/>
    </location>
</feature>
<evidence type="ECO:0000313" key="2">
    <source>
        <dbReference type="EMBL" id="CAL2092865.1"/>
    </source>
</evidence>
<keyword evidence="3" id="KW-1185">Reference proteome</keyword>
<proteinExistence type="predicted"/>
<keyword evidence="1" id="KW-0732">Signal</keyword>
<evidence type="ECO:0000313" key="3">
    <source>
        <dbReference type="Proteomes" id="UP001497416"/>
    </source>
</evidence>
<protein>
    <recommendedName>
        <fullName evidence="4">Lipoprotein</fullName>
    </recommendedName>
</protein>
<evidence type="ECO:0000256" key="1">
    <source>
        <dbReference type="SAM" id="SignalP"/>
    </source>
</evidence>
<evidence type="ECO:0008006" key="4">
    <source>
        <dbReference type="Google" id="ProtNLM"/>
    </source>
</evidence>
<reference evidence="2 3" key="1">
    <citation type="submission" date="2024-05" db="EMBL/GenBank/DDBJ databases">
        <authorList>
            <person name="Duchaud E."/>
        </authorList>
    </citation>
    <scope>NUCLEOTIDE SEQUENCE [LARGE SCALE GENOMIC DNA]</scope>
    <source>
        <strain evidence="2">Ena-SAMPLE-TAB-13-05-2024-13:56:06:370-140302</strain>
    </source>
</reference>
<sequence length="237" mass="25662">MKNLKNLLVILGVIVLSACSNSDEKNIDDLNDRDLSEVMQGFQEKINDIQIPAGLTNSSDANAQTTATYINVVKSYGLIFSAFFTVPSNATAQKPNVAAKNAATGNTQTYTWSDGQSTINYTVTELVDRYTFSYSIESPSFTGKVMDGFSLKDESLAELNMYDAGGTSLTMKWSYINGTATLDVKDNAGSQFILIANSDNSGTLEVFEDGSLSVKCTWNASGNGTLINYQTGETFSW</sequence>
<dbReference type="RefSeq" id="WP_348713463.1">
    <property type="nucleotide sequence ID" value="NZ_CAXIXY010000007.1"/>
</dbReference>
<dbReference type="Proteomes" id="UP001497416">
    <property type="component" value="Unassembled WGS sequence"/>
</dbReference>
<comment type="caution">
    <text evidence="2">The sequence shown here is derived from an EMBL/GenBank/DDBJ whole genome shotgun (WGS) entry which is preliminary data.</text>
</comment>
<gene>
    <name evidence="2" type="ORF">T190607A01A_50088</name>
</gene>
<dbReference type="PROSITE" id="PS51257">
    <property type="entry name" value="PROKAR_LIPOPROTEIN"/>
    <property type="match status" value="1"/>
</dbReference>
<accession>A0ABM9P4Z0</accession>
<feature type="signal peptide" evidence="1">
    <location>
        <begin position="1"/>
        <end position="22"/>
    </location>
</feature>